<reference evidence="3" key="1">
    <citation type="journal article" date="2019" name="Int. J. Syst. Evol. Microbiol.">
        <title>The Global Catalogue of Microorganisms (GCM) 10K type strain sequencing project: providing services to taxonomists for standard genome sequencing and annotation.</title>
        <authorList>
            <consortium name="The Broad Institute Genomics Platform"/>
            <consortium name="The Broad Institute Genome Sequencing Center for Infectious Disease"/>
            <person name="Wu L."/>
            <person name="Ma J."/>
        </authorList>
    </citation>
    <scope>NUCLEOTIDE SEQUENCE [LARGE SCALE GENOMIC DNA]</scope>
    <source>
        <strain evidence="3">JCM 18287</strain>
    </source>
</reference>
<accession>A0ABP9HDE0</accession>
<dbReference type="Proteomes" id="UP001501692">
    <property type="component" value="Unassembled WGS sequence"/>
</dbReference>
<dbReference type="EMBL" id="BAABJK010000004">
    <property type="protein sequence ID" value="GAA4968176.1"/>
    <property type="molecule type" value="Genomic_DNA"/>
</dbReference>
<keyword evidence="3" id="KW-1185">Reference proteome</keyword>
<evidence type="ECO:0000313" key="2">
    <source>
        <dbReference type="EMBL" id="GAA4968176.1"/>
    </source>
</evidence>
<dbReference type="SUPFAM" id="SSF101874">
    <property type="entry name" value="YceI-like"/>
    <property type="match status" value="1"/>
</dbReference>
<organism evidence="2 3">
    <name type="scientific">Algibacter aquimarinus</name>
    <dbReference type="NCBI Taxonomy" id="1136748"/>
    <lineage>
        <taxon>Bacteria</taxon>
        <taxon>Pseudomonadati</taxon>
        <taxon>Bacteroidota</taxon>
        <taxon>Flavobacteriia</taxon>
        <taxon>Flavobacteriales</taxon>
        <taxon>Flavobacteriaceae</taxon>
        <taxon>Algibacter</taxon>
    </lineage>
</organism>
<comment type="caution">
    <text evidence="2">The sequence shown here is derived from an EMBL/GenBank/DDBJ whole genome shotgun (WGS) entry which is preliminary data.</text>
</comment>
<protein>
    <recommendedName>
        <fullName evidence="1">Lipid/polyisoprenoid-binding YceI-like domain-containing protein</fullName>
    </recommendedName>
</protein>
<dbReference type="PANTHER" id="PTHR34406">
    <property type="entry name" value="PROTEIN YCEI"/>
    <property type="match status" value="1"/>
</dbReference>
<dbReference type="RefSeq" id="WP_345167089.1">
    <property type="nucleotide sequence ID" value="NZ_BAABJK010000004.1"/>
</dbReference>
<dbReference type="Gene3D" id="2.40.128.110">
    <property type="entry name" value="Lipid/polyisoprenoid-binding, YceI-like"/>
    <property type="match status" value="1"/>
</dbReference>
<gene>
    <name evidence="2" type="ORF">GCM10023315_17150</name>
</gene>
<dbReference type="InterPro" id="IPR036761">
    <property type="entry name" value="TTHA0802/YceI-like_sf"/>
</dbReference>
<dbReference type="Pfam" id="PF04264">
    <property type="entry name" value="YceI"/>
    <property type="match status" value="1"/>
</dbReference>
<evidence type="ECO:0000313" key="3">
    <source>
        <dbReference type="Proteomes" id="UP001501692"/>
    </source>
</evidence>
<sequence>MKKYLSLVIIVFYTSLCVAQEKSKIEFVIRNVGLNVDGHFDSFSVTTKFDTLNNLEKLSGEAKVKSIETGIDSRDDHLLEEDYFNVSKFPKITLKSIALKKIVTNQYSAKVNLTIKGKTKQITIPITVEISEASRKITSKFQINRRDFGVGGRSLVMSNTVKISVVHIEEING</sequence>
<evidence type="ECO:0000259" key="1">
    <source>
        <dbReference type="SMART" id="SM00867"/>
    </source>
</evidence>
<dbReference type="PANTHER" id="PTHR34406:SF1">
    <property type="entry name" value="PROTEIN YCEI"/>
    <property type="match status" value="1"/>
</dbReference>
<dbReference type="SMART" id="SM00867">
    <property type="entry name" value="YceI"/>
    <property type="match status" value="1"/>
</dbReference>
<name>A0ABP9HDE0_9FLAO</name>
<feature type="domain" description="Lipid/polyisoprenoid-binding YceI-like" evidence="1">
    <location>
        <begin position="13"/>
        <end position="168"/>
    </location>
</feature>
<proteinExistence type="predicted"/>
<dbReference type="InterPro" id="IPR007372">
    <property type="entry name" value="Lipid/polyisoprenoid-bd_YceI"/>
</dbReference>